<dbReference type="AlphaFoldDB" id="A0A1Y2F084"/>
<comment type="caution">
    <text evidence="2">The sequence shown here is derived from an EMBL/GenBank/DDBJ whole genome shotgun (WGS) entry which is preliminary data.</text>
</comment>
<evidence type="ECO:0000313" key="2">
    <source>
        <dbReference type="EMBL" id="ORY77259.1"/>
    </source>
</evidence>
<organism evidence="2 3">
    <name type="scientific">Leucosporidium creatinivorum</name>
    <dbReference type="NCBI Taxonomy" id="106004"/>
    <lineage>
        <taxon>Eukaryota</taxon>
        <taxon>Fungi</taxon>
        <taxon>Dikarya</taxon>
        <taxon>Basidiomycota</taxon>
        <taxon>Pucciniomycotina</taxon>
        <taxon>Microbotryomycetes</taxon>
        <taxon>Leucosporidiales</taxon>
        <taxon>Leucosporidium</taxon>
    </lineage>
</organism>
<name>A0A1Y2F084_9BASI</name>
<reference evidence="2 3" key="1">
    <citation type="submission" date="2016-07" db="EMBL/GenBank/DDBJ databases">
        <title>Pervasive Adenine N6-methylation of Active Genes in Fungi.</title>
        <authorList>
            <consortium name="DOE Joint Genome Institute"/>
            <person name="Mondo S.J."/>
            <person name="Dannebaum R.O."/>
            <person name="Kuo R.C."/>
            <person name="Labutti K."/>
            <person name="Haridas S."/>
            <person name="Kuo A."/>
            <person name="Salamov A."/>
            <person name="Ahrendt S.R."/>
            <person name="Lipzen A."/>
            <person name="Sullivan W."/>
            <person name="Andreopoulos W.B."/>
            <person name="Clum A."/>
            <person name="Lindquist E."/>
            <person name="Daum C."/>
            <person name="Ramamoorthy G.K."/>
            <person name="Gryganskyi A."/>
            <person name="Culley D."/>
            <person name="Magnuson J.K."/>
            <person name="James T.Y."/>
            <person name="O'Malley M.A."/>
            <person name="Stajich J.E."/>
            <person name="Spatafora J.W."/>
            <person name="Visel A."/>
            <person name="Grigoriev I.V."/>
        </authorList>
    </citation>
    <scope>NUCLEOTIDE SEQUENCE [LARGE SCALE GENOMIC DNA]</scope>
    <source>
        <strain evidence="2 3">62-1032</strain>
    </source>
</reference>
<dbReference type="SUPFAM" id="SSF49870">
    <property type="entry name" value="Osmotin, thaumatin-like protein"/>
    <property type="match status" value="1"/>
</dbReference>
<dbReference type="InterPro" id="IPR037176">
    <property type="entry name" value="Osmotin/thaumatin-like_sf"/>
</dbReference>
<dbReference type="EMBL" id="MCGR01000032">
    <property type="protein sequence ID" value="ORY77259.1"/>
    <property type="molecule type" value="Genomic_DNA"/>
</dbReference>
<evidence type="ECO:0000313" key="3">
    <source>
        <dbReference type="Proteomes" id="UP000193467"/>
    </source>
</evidence>
<sequence>MRFFSSSLANSLLLAVAALVGVAQAGISVTITNRCDHDLAPIASYINGGISYVGDSKGNGGSWSFTVPDGSCPYPDGPECTFQVDGGDWCNISNVSGYKDPATFEWACGSYTCNSADCVEAYLPDLAGRNPCT</sequence>
<dbReference type="InParanoid" id="A0A1Y2F084"/>
<proteinExistence type="predicted"/>
<accession>A0A1Y2F084</accession>
<protein>
    <submittedName>
        <fullName evidence="2">Uncharacterized protein</fullName>
    </submittedName>
</protein>
<feature type="signal peptide" evidence="1">
    <location>
        <begin position="1"/>
        <end position="25"/>
    </location>
</feature>
<keyword evidence="1" id="KW-0732">Signal</keyword>
<dbReference type="Proteomes" id="UP000193467">
    <property type="component" value="Unassembled WGS sequence"/>
</dbReference>
<feature type="chain" id="PRO_5011988253" evidence="1">
    <location>
        <begin position="26"/>
        <end position="133"/>
    </location>
</feature>
<gene>
    <name evidence="2" type="ORF">BCR35DRAFT_325583</name>
</gene>
<keyword evidence="3" id="KW-1185">Reference proteome</keyword>
<evidence type="ECO:0000256" key="1">
    <source>
        <dbReference type="SAM" id="SignalP"/>
    </source>
</evidence>
<feature type="non-terminal residue" evidence="2">
    <location>
        <position position="133"/>
    </location>
</feature>